<dbReference type="AlphaFoldDB" id="A0A8S0XBM3"/>
<evidence type="ECO:0000313" key="4">
    <source>
        <dbReference type="Proteomes" id="UP001071230"/>
    </source>
</evidence>
<feature type="domain" description="L-erythro-3,5-diaminohexanoate dehydrogenase N-terminal" evidence="1">
    <location>
        <begin position="10"/>
        <end position="164"/>
    </location>
</feature>
<dbReference type="SUPFAM" id="SSF51735">
    <property type="entry name" value="NAD(P)-binding Rossmann-fold domains"/>
    <property type="match status" value="1"/>
</dbReference>
<evidence type="ECO:0000313" key="3">
    <source>
        <dbReference type="EMBL" id="CEJ08837.1"/>
    </source>
</evidence>
<dbReference type="Gene3D" id="3.40.50.720">
    <property type="entry name" value="NAD(P)-binding Rossmann-like Domain"/>
    <property type="match status" value="1"/>
</dbReference>
<gene>
    <name evidence="2" type="ORF">DEACI_2072</name>
    <name evidence="3" type="ORF">DEACI_3318</name>
</gene>
<dbReference type="SUPFAM" id="SSF50129">
    <property type="entry name" value="GroES-like"/>
    <property type="match status" value="1"/>
</dbReference>
<proteinExistence type="predicted"/>
<reference evidence="2" key="2">
    <citation type="submission" date="2020-01" db="EMBL/GenBank/DDBJ databases">
        <authorList>
            <person name="Hornung B."/>
        </authorList>
    </citation>
    <scope>NUCLEOTIDE SEQUENCE</scope>
    <source>
        <strain evidence="2">PacBioINE</strain>
    </source>
</reference>
<name>A0A8S0XBM3_9FIRM</name>
<dbReference type="EMBL" id="LR746496">
    <property type="protein sequence ID" value="CAA7601406.1"/>
    <property type="molecule type" value="Genomic_DNA"/>
</dbReference>
<dbReference type="Pfam" id="PF26370">
    <property type="entry name" value="KDD_N"/>
    <property type="match status" value="1"/>
</dbReference>
<dbReference type="Proteomes" id="UP000836597">
    <property type="component" value="Chromosome"/>
</dbReference>
<reference evidence="3" key="1">
    <citation type="submission" date="2014-11" db="EMBL/GenBank/DDBJ databases">
        <authorList>
            <person name="Hornung B.V."/>
        </authorList>
    </citation>
    <scope>NUCLEOTIDE SEQUENCE</scope>
    <source>
        <strain evidence="3">INE</strain>
    </source>
</reference>
<evidence type="ECO:0000313" key="2">
    <source>
        <dbReference type="EMBL" id="CAA7601406.1"/>
    </source>
</evidence>
<dbReference type="InterPro" id="IPR036291">
    <property type="entry name" value="NAD(P)-bd_dom_sf"/>
</dbReference>
<dbReference type="Proteomes" id="UP001071230">
    <property type="component" value="Unassembled WGS sequence"/>
</dbReference>
<protein>
    <submittedName>
        <fullName evidence="3">L-erythro-3,5-diaminohexanoate dehydrogenase</fullName>
    </submittedName>
    <submittedName>
        <fullName evidence="2">NAD(P)-binding domain protein</fullName>
    </submittedName>
</protein>
<accession>A0A8S0XBM3</accession>
<organism evidence="2">
    <name type="scientific">Acididesulfobacillus acetoxydans</name>
    <dbReference type="NCBI Taxonomy" id="1561005"/>
    <lineage>
        <taxon>Bacteria</taxon>
        <taxon>Bacillati</taxon>
        <taxon>Bacillota</taxon>
        <taxon>Clostridia</taxon>
        <taxon>Eubacteriales</taxon>
        <taxon>Peptococcaceae</taxon>
        <taxon>Acididesulfobacillus</taxon>
    </lineage>
</organism>
<dbReference type="KEGG" id="aacx:DEACI_2072"/>
<dbReference type="InterPro" id="IPR011032">
    <property type="entry name" value="GroES-like_sf"/>
</dbReference>
<dbReference type="RefSeq" id="WP_240984939.1">
    <property type="nucleotide sequence ID" value="NZ_CDGJ01000096.1"/>
</dbReference>
<dbReference type="EMBL" id="CDGJ01000096">
    <property type="protein sequence ID" value="CEJ08837.1"/>
    <property type="molecule type" value="Genomic_DNA"/>
</dbReference>
<dbReference type="InterPro" id="IPR058932">
    <property type="entry name" value="KDD_N"/>
</dbReference>
<evidence type="ECO:0000259" key="1">
    <source>
        <dbReference type="Pfam" id="PF26370"/>
    </source>
</evidence>
<dbReference type="Gene3D" id="3.90.180.10">
    <property type="entry name" value="Medium-chain alcohol dehydrogenases, catalytic domain"/>
    <property type="match status" value="1"/>
</dbReference>
<keyword evidence="4" id="KW-1185">Reference proteome</keyword>
<sequence length="352" mass="37026">MSLGCPYGSHRVLEPKGVLPQPAWRLDNDFSKLSDNEILLEVEVLNIDSASFTQMKEQAGGDADGIKQIILQTVAKRGKQHNPVTGSGGMLTGKVKAIGSALRGDASLSPAIDLKVGDRIATLVSLSLTPLRIDKILAVHTDVDQVEVEGEAVLFASGIYAKIPEDIPQKLALAVLDVAGAPAQTAKIVKPGDTVVVIGGGGKSGLLSLHEACKRAGVTGKVIGVSHSAAGVERMKASGLPVLTLRGDARDALWLLREVERLTGGAMADITLNMVNIAQTEMGSILATKDGGIVYFFSMATSFTAAALGAEGVGKEVTMLVGNGYTRGHAQIALEIMRENPRLRELYEHIYG</sequence>